<dbReference type="Gene3D" id="3.90.1720.10">
    <property type="entry name" value="endopeptidase domain like (from Nostoc punctiforme)"/>
    <property type="match status" value="1"/>
</dbReference>
<evidence type="ECO:0008006" key="3">
    <source>
        <dbReference type="Google" id="ProtNLM"/>
    </source>
</evidence>
<dbReference type="SUPFAM" id="SSF54001">
    <property type="entry name" value="Cysteine proteinases"/>
    <property type="match status" value="1"/>
</dbReference>
<dbReference type="AlphaFoldDB" id="A0A1V4HS37"/>
<protein>
    <recommendedName>
        <fullName evidence="3">Permuted papain-like amidase YaeF/Yiix C92 family enzyme</fullName>
    </recommendedName>
</protein>
<dbReference type="Proteomes" id="UP000190626">
    <property type="component" value="Unassembled WGS sequence"/>
</dbReference>
<sequence>MLFSGNSKMIGDIIFVRSKSPLSWIIRKLTKSNWSHVGVIVSEHYLIESNFFRPVKVRKNRYKDFRIIQLNITDKERLNLISFLLDQTNRDYDYGRILGILLYILGFSKNRHLWNNYNKDICSELVLRGLLELPEMSFLNDSITPEDIIEGLDKANKSRISLEKQA</sequence>
<name>A0A1V4HS37_9BACL</name>
<evidence type="ECO:0000313" key="1">
    <source>
        <dbReference type="EMBL" id="OPH61707.1"/>
    </source>
</evidence>
<dbReference type="EMBL" id="MBTG01000001">
    <property type="protein sequence ID" value="OPH61707.1"/>
    <property type="molecule type" value="Genomic_DNA"/>
</dbReference>
<gene>
    <name evidence="1" type="ORF">BC351_00245</name>
</gene>
<organism evidence="1 2">
    <name type="scientific">Paenibacillus ferrarius</name>
    <dbReference type="NCBI Taxonomy" id="1469647"/>
    <lineage>
        <taxon>Bacteria</taxon>
        <taxon>Bacillati</taxon>
        <taxon>Bacillota</taxon>
        <taxon>Bacilli</taxon>
        <taxon>Bacillales</taxon>
        <taxon>Paenibacillaceae</taxon>
        <taxon>Paenibacillus</taxon>
    </lineage>
</organism>
<dbReference type="STRING" id="1469647.BC351_00245"/>
<comment type="caution">
    <text evidence="1">The sequence shown here is derived from an EMBL/GenBank/DDBJ whole genome shotgun (WGS) entry which is preliminary data.</text>
</comment>
<dbReference type="InterPro" id="IPR038765">
    <property type="entry name" value="Papain-like_cys_pep_sf"/>
</dbReference>
<keyword evidence="2" id="KW-1185">Reference proteome</keyword>
<accession>A0A1V4HS37</accession>
<evidence type="ECO:0000313" key="2">
    <source>
        <dbReference type="Proteomes" id="UP000190626"/>
    </source>
</evidence>
<reference evidence="2" key="1">
    <citation type="submission" date="2016-07" db="EMBL/GenBank/DDBJ databases">
        <authorList>
            <person name="Florea S."/>
            <person name="Webb J.S."/>
            <person name="Jaromczyk J."/>
            <person name="Schardl C.L."/>
        </authorList>
    </citation>
    <scope>NUCLEOTIDE SEQUENCE [LARGE SCALE GENOMIC DNA]</scope>
    <source>
        <strain evidence="2">CY1</strain>
    </source>
</reference>
<proteinExistence type="predicted"/>